<keyword evidence="6" id="KW-0217">Developmental protein</keyword>
<dbReference type="EMBL" id="CAJVCH010473668">
    <property type="protein sequence ID" value="CAG7820249.1"/>
    <property type="molecule type" value="Genomic_DNA"/>
</dbReference>
<gene>
    <name evidence="22" type="ORF">AFUS01_LOCUS30650</name>
</gene>
<evidence type="ECO:0000256" key="10">
    <source>
        <dbReference type="ARBA" id="ARBA00023034"/>
    </source>
</evidence>
<comment type="subunit">
    <text evidence="15">Interacts with wg; in the Golgi. Interacts with Vps35, a component of the retromer complex; wls stability is regulated by Vps35.</text>
</comment>
<evidence type="ECO:0000259" key="21">
    <source>
        <dbReference type="Pfam" id="PF21883"/>
    </source>
</evidence>
<dbReference type="AlphaFoldDB" id="A0A8J2LCG7"/>
<comment type="caution">
    <text evidence="22">The sequence shown here is derived from an EMBL/GenBank/DDBJ whole genome shotgun (WGS) entry which is preliminary data.</text>
</comment>
<evidence type="ECO:0000256" key="5">
    <source>
        <dbReference type="ARBA" id="ARBA00015887"/>
    </source>
</evidence>
<feature type="transmembrane region" description="Helical" evidence="18">
    <location>
        <begin position="363"/>
        <end position="387"/>
    </location>
</feature>
<feature type="signal peptide" evidence="19">
    <location>
        <begin position="1"/>
        <end position="28"/>
    </location>
</feature>
<evidence type="ECO:0000256" key="12">
    <source>
        <dbReference type="ARBA" id="ARBA00023257"/>
    </source>
</evidence>
<evidence type="ECO:0000256" key="11">
    <source>
        <dbReference type="ARBA" id="ARBA00023136"/>
    </source>
</evidence>
<evidence type="ECO:0000256" key="1">
    <source>
        <dbReference type="ARBA" id="ARBA00004337"/>
    </source>
</evidence>
<dbReference type="GO" id="GO:0017147">
    <property type="term" value="F:Wnt-protein binding"/>
    <property type="evidence" value="ECO:0007669"/>
    <property type="project" value="InterPro"/>
</dbReference>
<dbReference type="InterPro" id="IPR009551">
    <property type="entry name" value="Wntless"/>
</dbReference>
<evidence type="ECO:0000256" key="2">
    <source>
        <dbReference type="ARBA" id="ARBA00004477"/>
    </source>
</evidence>
<evidence type="ECO:0000256" key="18">
    <source>
        <dbReference type="SAM" id="Phobius"/>
    </source>
</evidence>
<feature type="transmembrane region" description="Helical" evidence="18">
    <location>
        <begin position="461"/>
        <end position="483"/>
    </location>
</feature>
<evidence type="ECO:0000256" key="19">
    <source>
        <dbReference type="SAM" id="SignalP"/>
    </source>
</evidence>
<keyword evidence="19" id="KW-0732">Signal</keyword>
<evidence type="ECO:0000256" key="17">
    <source>
        <dbReference type="ARBA" id="ARBA00034107"/>
    </source>
</evidence>
<feature type="transmembrane region" description="Helical" evidence="18">
    <location>
        <begin position="218"/>
        <end position="238"/>
    </location>
</feature>
<dbReference type="Proteomes" id="UP000708208">
    <property type="component" value="Unassembled WGS sequence"/>
</dbReference>
<feature type="transmembrane region" description="Helical" evidence="18">
    <location>
        <begin position="420"/>
        <end position="441"/>
    </location>
</feature>
<dbReference type="PANTHER" id="PTHR13449">
    <property type="entry name" value="INTEGRAL MEMBRANE PROTEIN GPR177"/>
    <property type="match status" value="1"/>
</dbReference>
<dbReference type="OrthoDB" id="5804250at2759"/>
<evidence type="ECO:0000256" key="6">
    <source>
        <dbReference type="ARBA" id="ARBA00022473"/>
    </source>
</evidence>
<feature type="transmembrane region" description="Helical" evidence="18">
    <location>
        <begin position="321"/>
        <end position="338"/>
    </location>
</feature>
<keyword evidence="12" id="KW-0628">Postsynaptic cell membrane</keyword>
<feature type="domain" description="Wntless-like transmembrane" evidence="20">
    <location>
        <begin position="212"/>
        <end position="486"/>
    </location>
</feature>
<dbReference type="GO" id="GO:0006886">
    <property type="term" value="P:intracellular protein transport"/>
    <property type="evidence" value="ECO:0007669"/>
    <property type="project" value="TreeGrafter"/>
</dbReference>
<sequence length="531" mass="60467">MVLTGMFMLGQLTCFLIGGLIAPKPSTAQYNLCTKCYDSTGNRTRWLYPRGKGACKQLESLDSALQAENVVFTFQVPLPRDNVTLDYTRWQQNLIGILQMDILYSKDSPVEEGAKLLLDARLAYANWKPGRKGQTNWEWYAESIEERVLECTISEKKEGHPYVCELIPLFELGSLHHDFYLLNIRLPVFKNKPHNKGIGIPQDMYLVTIYQNGGFTKVWFSIKTVFTPIVLAALVWFWKRVEAQGRPPVLLEKMILALGVALQFLNIPVEWFTLYFDMPYMLLISDVRQGIFYAALLSFWLVFTGEHLMESSGERSTLRTYWKHLSAVVTGCLALFLFDLCERGAHLANCFYSLWATPVGTRLALALIIAAGVSASLYFMFLCWTMWKVFRNISAKRTTLPAMSAVRRLHYQGIIYRFKFLMLTTLVCAAMTVIGFILGQVTEDKWKWESGNTALEIEYTSAFYTGVYGMWNIYTLALLCLYAPSHKLYPPERDPYASTNSGAEEIEFSRLDTDTTEISALASFAKKAATD</sequence>
<name>A0A8J2LCG7_9HEXA</name>
<dbReference type="Pfam" id="PF21883">
    <property type="entry name" value="WLS_GOLD"/>
    <property type="match status" value="1"/>
</dbReference>
<feature type="domain" description="Wntless GOLD" evidence="21">
    <location>
        <begin position="34"/>
        <end position="211"/>
    </location>
</feature>
<keyword evidence="12" id="KW-0770">Synapse</keyword>
<comment type="subcellular location">
    <subcellularLocation>
        <location evidence="2">Endoplasmic reticulum membrane</location>
        <topology evidence="2">Multi-pass membrane protein</topology>
    </subcellularLocation>
    <subcellularLocation>
        <location evidence="1">Endosome membrane</location>
        <topology evidence="1">Multi-pass membrane protein</topology>
    </subcellularLocation>
    <subcellularLocation>
        <location evidence="3">Golgi apparatus membrane</location>
        <topology evidence="3">Multi-pass membrane protein</topology>
    </subcellularLocation>
    <subcellularLocation>
        <location evidence="16">Postsynaptic cell membrane</location>
        <topology evidence="16">Multi-pass membrane protein</topology>
    </subcellularLocation>
    <subcellularLocation>
        <location evidence="17">Presynaptic cell membrane</location>
        <topology evidence="17">Multi-pass membrane protein</topology>
    </subcellularLocation>
</comment>
<evidence type="ECO:0000256" key="15">
    <source>
        <dbReference type="ARBA" id="ARBA00025880"/>
    </source>
</evidence>
<evidence type="ECO:0000256" key="7">
    <source>
        <dbReference type="ARBA" id="ARBA00022687"/>
    </source>
</evidence>
<dbReference type="InterPro" id="IPR047843">
    <property type="entry name" value="WLS-like_TM"/>
</dbReference>
<keyword evidence="13" id="KW-0966">Cell projection</keyword>
<feature type="chain" id="PRO_5035300054" description="Protein wntless" evidence="19">
    <location>
        <begin position="29"/>
        <end position="531"/>
    </location>
</feature>
<feature type="transmembrane region" description="Helical" evidence="18">
    <location>
        <begin position="250"/>
        <end position="271"/>
    </location>
</feature>
<keyword evidence="9 18" id="KW-1133">Transmembrane helix</keyword>
<evidence type="ECO:0000256" key="4">
    <source>
        <dbReference type="ARBA" id="ARBA00008148"/>
    </source>
</evidence>
<feature type="transmembrane region" description="Helical" evidence="18">
    <location>
        <begin position="291"/>
        <end position="309"/>
    </location>
</feature>
<dbReference type="GO" id="GO:0010008">
    <property type="term" value="C:endosome membrane"/>
    <property type="evidence" value="ECO:0007669"/>
    <property type="project" value="UniProtKB-SubCell"/>
</dbReference>
<evidence type="ECO:0000313" key="23">
    <source>
        <dbReference type="Proteomes" id="UP000708208"/>
    </source>
</evidence>
<protein>
    <recommendedName>
        <fullName evidence="5">Protein wntless</fullName>
    </recommendedName>
</protein>
<evidence type="ECO:0000259" key="20">
    <source>
        <dbReference type="Pfam" id="PF06664"/>
    </source>
</evidence>
<dbReference type="GO" id="GO:0042734">
    <property type="term" value="C:presynaptic membrane"/>
    <property type="evidence" value="ECO:0007669"/>
    <property type="project" value="UniProtKB-SubCell"/>
</dbReference>
<organism evidence="22 23">
    <name type="scientific">Allacma fusca</name>
    <dbReference type="NCBI Taxonomy" id="39272"/>
    <lineage>
        <taxon>Eukaryota</taxon>
        <taxon>Metazoa</taxon>
        <taxon>Ecdysozoa</taxon>
        <taxon>Arthropoda</taxon>
        <taxon>Hexapoda</taxon>
        <taxon>Collembola</taxon>
        <taxon>Symphypleona</taxon>
        <taxon>Sminthuridae</taxon>
        <taxon>Allacma</taxon>
    </lineage>
</organism>
<evidence type="ECO:0000313" key="22">
    <source>
        <dbReference type="EMBL" id="CAG7820249.1"/>
    </source>
</evidence>
<proteinExistence type="inferred from homology"/>
<keyword evidence="11 18" id="KW-0472">Membrane</keyword>
<dbReference type="GO" id="GO:0045211">
    <property type="term" value="C:postsynaptic membrane"/>
    <property type="evidence" value="ECO:0007669"/>
    <property type="project" value="UniProtKB-SubCell"/>
</dbReference>
<evidence type="ECO:0000256" key="9">
    <source>
        <dbReference type="ARBA" id="ARBA00022989"/>
    </source>
</evidence>
<dbReference type="GO" id="GO:0000139">
    <property type="term" value="C:Golgi membrane"/>
    <property type="evidence" value="ECO:0007669"/>
    <property type="project" value="UniProtKB-SubCell"/>
</dbReference>
<evidence type="ECO:0000256" key="3">
    <source>
        <dbReference type="ARBA" id="ARBA00004653"/>
    </source>
</evidence>
<evidence type="ECO:0000256" key="16">
    <source>
        <dbReference type="ARBA" id="ARBA00034104"/>
    </source>
</evidence>
<comment type="similarity">
    <text evidence="4">Belongs to the wntless family.</text>
</comment>
<keyword evidence="7" id="KW-0879">Wnt signaling pathway</keyword>
<reference evidence="22" key="1">
    <citation type="submission" date="2021-06" db="EMBL/GenBank/DDBJ databases">
        <authorList>
            <person name="Hodson N. C."/>
            <person name="Mongue J. A."/>
            <person name="Jaron S. K."/>
        </authorList>
    </citation>
    <scope>NUCLEOTIDE SEQUENCE</scope>
</reference>
<dbReference type="Pfam" id="PF06664">
    <property type="entry name" value="WLS-like_TM"/>
    <property type="match status" value="1"/>
</dbReference>
<keyword evidence="8 18" id="KW-0812">Transmembrane</keyword>
<keyword evidence="23" id="KW-1185">Reference proteome</keyword>
<dbReference type="GO" id="GO:0005789">
    <property type="term" value="C:endoplasmic reticulum membrane"/>
    <property type="evidence" value="ECO:0007669"/>
    <property type="project" value="UniProtKB-SubCell"/>
</dbReference>
<dbReference type="InterPro" id="IPR053936">
    <property type="entry name" value="WLS_GOLD"/>
</dbReference>
<keyword evidence="10" id="KW-0333">Golgi apparatus</keyword>
<evidence type="ECO:0000256" key="14">
    <source>
        <dbReference type="ARBA" id="ARBA00025339"/>
    </source>
</evidence>
<comment type="function">
    <text evidence="14">A segment polarity gene required for wingless (wg)-dependent patterning processes, acting in both wg-sending cells and wg-target cells. In non-neuronal cells wls directs wg secretion. The wls traffic loop encompasses the Golgi, the cell surface, an endocytic compartment and a retrograde route leading back to the Golgi, and involves clathrin-mediated endocytosis and the retromer complex (a conserved protein complex consisting of Vps35 and Vps26). In neuronal cells (the larval motorneuron NMJ), the wg signal moves across the synapse via the release of wls-containing exosome-like vesicles. Postsynaptic wls is required for the trafficking of fz2 through the fz2-interacting protein Grip.</text>
</comment>
<evidence type="ECO:0000256" key="13">
    <source>
        <dbReference type="ARBA" id="ARBA00023273"/>
    </source>
</evidence>
<dbReference type="GO" id="GO:0061355">
    <property type="term" value="P:Wnt protein secretion"/>
    <property type="evidence" value="ECO:0007669"/>
    <property type="project" value="TreeGrafter"/>
</dbReference>
<evidence type="ECO:0000256" key="8">
    <source>
        <dbReference type="ARBA" id="ARBA00022692"/>
    </source>
</evidence>
<accession>A0A8J2LCG7</accession>
<dbReference type="GO" id="GO:0016055">
    <property type="term" value="P:Wnt signaling pathway"/>
    <property type="evidence" value="ECO:0007669"/>
    <property type="project" value="UniProtKB-KW"/>
</dbReference>
<dbReference type="PANTHER" id="PTHR13449:SF2">
    <property type="entry name" value="PROTEIN WNTLESS HOMOLOG"/>
    <property type="match status" value="1"/>
</dbReference>